<dbReference type="InterPro" id="IPR001650">
    <property type="entry name" value="Helicase_C-like"/>
</dbReference>
<dbReference type="SUPFAM" id="SSF52540">
    <property type="entry name" value="P-loop containing nucleoside triphosphate hydrolases"/>
    <property type="match status" value="1"/>
</dbReference>
<dbReference type="InterPro" id="IPR007502">
    <property type="entry name" value="Helicase-assoc_dom"/>
</dbReference>
<dbReference type="Pfam" id="PF00270">
    <property type="entry name" value="DEAD"/>
    <property type="match status" value="1"/>
</dbReference>
<dbReference type="PROSITE" id="PS51194">
    <property type="entry name" value="HELICASE_CTER"/>
    <property type="match status" value="1"/>
</dbReference>
<evidence type="ECO:0000259" key="6">
    <source>
        <dbReference type="PROSITE" id="PS51194"/>
    </source>
</evidence>
<dbReference type="Gene3D" id="3.40.50.300">
    <property type="entry name" value="P-loop containing nucleotide triphosphate hydrolases"/>
    <property type="match status" value="2"/>
</dbReference>
<keyword evidence="2 7" id="KW-0378">Hydrolase</keyword>
<feature type="domain" description="Helicase ATP-binding" evidence="5">
    <location>
        <begin position="26"/>
        <end position="190"/>
    </location>
</feature>
<evidence type="ECO:0000256" key="1">
    <source>
        <dbReference type="ARBA" id="ARBA00022741"/>
    </source>
</evidence>
<dbReference type="PIRSF" id="PIRSF005496">
    <property type="entry name" value="ATP_hel_hrpB"/>
    <property type="match status" value="1"/>
</dbReference>
<dbReference type="InterPro" id="IPR027417">
    <property type="entry name" value="P-loop_NTPase"/>
</dbReference>
<dbReference type="InterPro" id="IPR010225">
    <property type="entry name" value="HrpB"/>
</dbReference>
<gene>
    <name evidence="7" type="ORF">J2Z20_001172</name>
</gene>
<dbReference type="InterPro" id="IPR049614">
    <property type="entry name" value="HrpB_DEXH"/>
</dbReference>
<dbReference type="CDD" id="cd18791">
    <property type="entry name" value="SF2_C_RHA"/>
    <property type="match status" value="1"/>
</dbReference>
<dbReference type="Pfam" id="PF00271">
    <property type="entry name" value="Helicase_C"/>
    <property type="match status" value="1"/>
</dbReference>
<dbReference type="Gene3D" id="1.20.120.1080">
    <property type="match status" value="1"/>
</dbReference>
<organism evidence="7 8">
    <name type="scientific">Paenibacillus sediminis</name>
    <dbReference type="NCBI Taxonomy" id="664909"/>
    <lineage>
        <taxon>Bacteria</taxon>
        <taxon>Bacillati</taxon>
        <taxon>Bacillota</taxon>
        <taxon>Bacilli</taxon>
        <taxon>Bacillales</taxon>
        <taxon>Paenibacillaceae</taxon>
        <taxon>Paenibacillus</taxon>
    </lineage>
</organism>
<proteinExistence type="predicted"/>
<dbReference type="SMART" id="SM00847">
    <property type="entry name" value="HA2"/>
    <property type="match status" value="1"/>
</dbReference>
<dbReference type="PROSITE" id="PS51192">
    <property type="entry name" value="HELICASE_ATP_BIND_1"/>
    <property type="match status" value="1"/>
</dbReference>
<dbReference type="GO" id="GO:0003724">
    <property type="term" value="F:RNA helicase activity"/>
    <property type="evidence" value="ECO:0007669"/>
    <property type="project" value="UniProtKB-EC"/>
</dbReference>
<dbReference type="EC" id="3.6.4.13" evidence="7"/>
<feature type="domain" description="Helicase C-terminal" evidence="6">
    <location>
        <begin position="208"/>
        <end position="381"/>
    </location>
</feature>
<dbReference type="EMBL" id="JAGGKP010000001">
    <property type="protein sequence ID" value="MBP1936311.1"/>
    <property type="molecule type" value="Genomic_DNA"/>
</dbReference>
<sequence>MSDRPMNNKFRNEHELPIHEVIPQIKDALSSHRSAVLIAEPGAGKTTETPLALLNEPWLEGKKIIMLEPRRLAARSAAAYMSKMLGEQVGQTVGYRVRWDSKVSKDTRIEVVTEGILTRMLQADPELEGARLVIFDEFHERSIHADLGLALTLQSQSILREDLRILIMSATLHGERIAELLGDAPIIESKGRVYPVETRYVPILNQDDVETVMKRTIIQSIQHDQGDILAFLPGAKEIRRVQSALENEVPSDVILVPLYGNLPLEQQDAAIRPAPAGKRKVVLATSIAESSLTVEGITIVIDSGLQRVSKFSPRTGMAHLTTVKVSKASADQRRGRAGRLAPGICYRLWSEQEERMLRPFSVPEILEADLVPLALELAGWGTADPNDLLWLDVPPKGAYEHAVQLLEGLGALKADGSRSITTHGKAMASLGVHPRIANMLLKAKDLGLGYVAARLGALLQERDLFRGQDAARKTDIRLRLEALLQADEGVDIQEIDLAVMKRIKTEADHFMRILDIDDQPIQDSQIDMCGLLLCFAYPDRIGRRRSNGRYTLQNGRGAYFAHQDHVSEQDYIVAAELDDQGTESRIQLAAPVDGSELEQHFASHIEKQSNIYWDREAEAIRAKQVMRMGSIILRETQLANPSQDELLAILLEAIKHIGLQILPWKPKSKQLQQRMMFMHKQDDTFPDVSDEALLATLDSWLAPYVIGMKSRQDLERLDLAAILQSMLSWEQLRQLDEYAPTHMIVPSGSRIPIHYSDGESPYISVRLQEMFGLQETPRIGGGKVPITLHLLSPAQRPVQVTSDLASFWKHAYFEVKKDLKGRYPKHYWPDNPLEAIATHRAKPKS</sequence>
<dbReference type="InterPro" id="IPR014001">
    <property type="entry name" value="Helicase_ATP-bd"/>
</dbReference>
<keyword evidence="3 7" id="KW-0347">Helicase</keyword>
<dbReference type="InterPro" id="IPR011545">
    <property type="entry name" value="DEAD/DEAH_box_helicase_dom"/>
</dbReference>
<reference evidence="7 8" key="1">
    <citation type="submission" date="2021-03" db="EMBL/GenBank/DDBJ databases">
        <title>Genomic Encyclopedia of Type Strains, Phase IV (KMG-IV): sequencing the most valuable type-strain genomes for metagenomic binning, comparative biology and taxonomic classification.</title>
        <authorList>
            <person name="Goeker M."/>
        </authorList>
    </citation>
    <scope>NUCLEOTIDE SEQUENCE [LARGE SCALE GENOMIC DNA]</scope>
    <source>
        <strain evidence="7 8">DSM 23491</strain>
    </source>
</reference>
<dbReference type="SMART" id="SM00490">
    <property type="entry name" value="HELICc"/>
    <property type="match status" value="1"/>
</dbReference>
<dbReference type="Proteomes" id="UP001519273">
    <property type="component" value="Unassembled WGS sequence"/>
</dbReference>
<evidence type="ECO:0000313" key="7">
    <source>
        <dbReference type="EMBL" id="MBP1936311.1"/>
    </source>
</evidence>
<keyword evidence="1" id="KW-0547">Nucleotide-binding</keyword>
<evidence type="ECO:0000259" key="5">
    <source>
        <dbReference type="PROSITE" id="PS51192"/>
    </source>
</evidence>
<keyword evidence="8" id="KW-1185">Reference proteome</keyword>
<accession>A0ABS4H1F2</accession>
<dbReference type="GO" id="GO:0016787">
    <property type="term" value="F:hydrolase activity"/>
    <property type="evidence" value="ECO:0007669"/>
    <property type="project" value="UniProtKB-KW"/>
</dbReference>
<dbReference type="NCBIfam" id="TIGR01970">
    <property type="entry name" value="DEAH_box_HrpB"/>
    <property type="match status" value="1"/>
</dbReference>
<dbReference type="PANTHER" id="PTHR43519">
    <property type="entry name" value="ATP-DEPENDENT RNA HELICASE HRPB"/>
    <property type="match status" value="1"/>
</dbReference>
<dbReference type="Pfam" id="PF08482">
    <property type="entry name" value="HrpB_C"/>
    <property type="match status" value="1"/>
</dbReference>
<evidence type="ECO:0000256" key="2">
    <source>
        <dbReference type="ARBA" id="ARBA00022801"/>
    </source>
</evidence>
<dbReference type="CDD" id="cd17990">
    <property type="entry name" value="DEXHc_HrpB"/>
    <property type="match status" value="1"/>
</dbReference>
<evidence type="ECO:0000313" key="8">
    <source>
        <dbReference type="Proteomes" id="UP001519273"/>
    </source>
</evidence>
<name>A0ABS4H1F2_9BACL</name>
<dbReference type="PANTHER" id="PTHR43519:SF1">
    <property type="entry name" value="ATP-DEPENDENT RNA HELICASE HRPB"/>
    <property type="match status" value="1"/>
</dbReference>
<dbReference type="SMART" id="SM00487">
    <property type="entry name" value="DEXDc"/>
    <property type="match status" value="1"/>
</dbReference>
<evidence type="ECO:0000256" key="3">
    <source>
        <dbReference type="ARBA" id="ARBA00022806"/>
    </source>
</evidence>
<comment type="caution">
    <text evidence="7">The sequence shown here is derived from an EMBL/GenBank/DDBJ whole genome shotgun (WGS) entry which is preliminary data.</text>
</comment>
<dbReference type="RefSeq" id="WP_245251876.1">
    <property type="nucleotide sequence ID" value="NZ_CBCRVE010000002.1"/>
</dbReference>
<keyword evidence="4" id="KW-0067">ATP-binding</keyword>
<protein>
    <submittedName>
        <fullName evidence="7">ATP-dependent helicase HrpB</fullName>
        <ecNumber evidence="7">3.6.4.13</ecNumber>
    </submittedName>
</protein>
<evidence type="ECO:0000256" key="4">
    <source>
        <dbReference type="ARBA" id="ARBA00022840"/>
    </source>
</evidence>
<dbReference type="InterPro" id="IPR013689">
    <property type="entry name" value="RNA_helicase_ATP-dep_HrpB_C"/>
</dbReference>